<protein>
    <submittedName>
        <fullName evidence="2">Uncharacterized protein</fullName>
    </submittedName>
</protein>
<organism evidence="2 3">
    <name type="scientific">Aliivibrio wodanis</name>
    <dbReference type="NCBI Taxonomy" id="80852"/>
    <lineage>
        <taxon>Bacteria</taxon>
        <taxon>Pseudomonadati</taxon>
        <taxon>Pseudomonadota</taxon>
        <taxon>Gammaproteobacteria</taxon>
        <taxon>Vibrionales</taxon>
        <taxon>Vibrionaceae</taxon>
        <taxon>Aliivibrio</taxon>
    </lineage>
</organism>
<gene>
    <name evidence="2" type="ORF">AWOD_p72_05</name>
</gene>
<dbReference type="HOGENOM" id="CLU_1559724_0_0_6"/>
<feature type="transmembrane region" description="Helical" evidence="1">
    <location>
        <begin position="21"/>
        <end position="42"/>
    </location>
</feature>
<accession>A0A090I896</accession>
<dbReference type="Proteomes" id="UP000032427">
    <property type="component" value="Plasmid pAWOD72"/>
</dbReference>
<geneLocation type="plasmid" evidence="2 3">
    <name>pAWOD72</name>
</geneLocation>
<dbReference type="OrthoDB" id="7068331at2"/>
<dbReference type="PATRIC" id="fig|80852.17.peg.4153"/>
<reference evidence="3" key="1">
    <citation type="submission" date="2014-09" db="EMBL/GenBank/DDBJ databases">
        <authorList>
            <person name="Hjerde E."/>
        </authorList>
    </citation>
    <scope>NUCLEOTIDE SEQUENCE [LARGE SCALE GENOMIC DNA]</scope>
    <source>
        <strain evidence="3">06/09/139</strain>
        <plasmid evidence="3">pAWOD72</plasmid>
    </source>
</reference>
<sequence length="171" mass="19640">MTTEKPIKLIVESISKVEADWVTTLSALLVPILTIVGVYIAYQQFVINRQRLNYETYERRLAVYKCVQFHLSVIGHQGYANDQDTLKFNSEASEAVFLFKNDISTLISDIYQNSISLASCQQKLYPSDGSQSLLEGDKRSKVAEEKLKLLEWHMETLSNLKTTFWPHMKIT</sequence>
<evidence type="ECO:0000313" key="3">
    <source>
        <dbReference type="Proteomes" id="UP000032427"/>
    </source>
</evidence>
<keyword evidence="1" id="KW-0812">Transmembrane</keyword>
<evidence type="ECO:0000256" key="1">
    <source>
        <dbReference type="SAM" id="Phobius"/>
    </source>
</evidence>
<proteinExistence type="predicted"/>
<evidence type="ECO:0000313" key="2">
    <source>
        <dbReference type="EMBL" id="CED58035.1"/>
    </source>
</evidence>
<dbReference type="KEGG" id="awd:AWOD_p72_05"/>
<name>A0A090I896_9GAMM</name>
<dbReference type="AlphaFoldDB" id="A0A090I896"/>
<keyword evidence="2" id="KW-0614">Plasmid</keyword>
<keyword evidence="1" id="KW-1133">Transmembrane helix</keyword>
<keyword evidence="3" id="KW-1185">Reference proteome</keyword>
<keyword evidence="1" id="KW-0472">Membrane</keyword>
<dbReference type="GeneID" id="28543684"/>
<dbReference type="EMBL" id="LN554850">
    <property type="protein sequence ID" value="CED58035.1"/>
    <property type="molecule type" value="Genomic_DNA"/>
</dbReference>